<feature type="non-terminal residue" evidence="2">
    <location>
        <position position="223"/>
    </location>
</feature>
<dbReference type="EMBL" id="KZ403241">
    <property type="protein sequence ID" value="PIO53991.1"/>
    <property type="molecule type" value="Genomic_DNA"/>
</dbReference>
<reference evidence="2 3" key="1">
    <citation type="submission" date="2015-09" db="EMBL/GenBank/DDBJ databases">
        <title>Draft genome of the parasitic nematode Teladorsagia circumcincta isolate WARC Sus (inbred).</title>
        <authorList>
            <person name="Mitreva M."/>
        </authorList>
    </citation>
    <scope>NUCLEOTIDE SEQUENCE [LARGE SCALE GENOMIC DNA]</scope>
    <source>
        <strain evidence="2 3">S</strain>
    </source>
</reference>
<dbReference type="InterPro" id="IPR016024">
    <property type="entry name" value="ARM-type_fold"/>
</dbReference>
<feature type="repeat" description="CHCR" evidence="1">
    <location>
        <begin position="1"/>
        <end position="92"/>
    </location>
</feature>
<dbReference type="InterPro" id="IPR000547">
    <property type="entry name" value="Clathrin_H-chain/VPS_repeat"/>
</dbReference>
<dbReference type="GO" id="GO:0006898">
    <property type="term" value="P:receptor-mediated endocytosis"/>
    <property type="evidence" value="ECO:0007669"/>
    <property type="project" value="TreeGrafter"/>
</dbReference>
<dbReference type="GO" id="GO:0071439">
    <property type="term" value="C:clathrin complex"/>
    <property type="evidence" value="ECO:0007669"/>
    <property type="project" value="TreeGrafter"/>
</dbReference>
<dbReference type="GO" id="GO:0045334">
    <property type="term" value="C:clathrin-coated endocytic vesicle"/>
    <property type="evidence" value="ECO:0007669"/>
    <property type="project" value="TreeGrafter"/>
</dbReference>
<dbReference type="GO" id="GO:0032051">
    <property type="term" value="F:clathrin light chain binding"/>
    <property type="evidence" value="ECO:0007669"/>
    <property type="project" value="TreeGrafter"/>
</dbReference>
<dbReference type="GO" id="GO:0006886">
    <property type="term" value="P:intracellular protein transport"/>
    <property type="evidence" value="ECO:0007669"/>
    <property type="project" value="UniProtKB-UniRule"/>
</dbReference>
<gene>
    <name evidence="2" type="ORF">TELCIR_24655</name>
</gene>
<organism evidence="2 3">
    <name type="scientific">Teladorsagia circumcincta</name>
    <name type="common">Brown stomach worm</name>
    <name type="synonym">Ostertagia circumcincta</name>
    <dbReference type="NCBI Taxonomy" id="45464"/>
    <lineage>
        <taxon>Eukaryota</taxon>
        <taxon>Metazoa</taxon>
        <taxon>Ecdysozoa</taxon>
        <taxon>Nematoda</taxon>
        <taxon>Chromadorea</taxon>
        <taxon>Rhabditida</taxon>
        <taxon>Rhabditina</taxon>
        <taxon>Rhabditomorpha</taxon>
        <taxon>Strongyloidea</taxon>
        <taxon>Trichostrongylidae</taxon>
        <taxon>Teladorsagia</taxon>
    </lineage>
</organism>
<dbReference type="PANTHER" id="PTHR10292:SF1">
    <property type="entry name" value="CLATHRIN HEAVY CHAIN"/>
    <property type="match status" value="1"/>
</dbReference>
<proteinExistence type="predicted"/>
<evidence type="ECO:0000256" key="1">
    <source>
        <dbReference type="PROSITE-ProRule" id="PRU01006"/>
    </source>
</evidence>
<accession>A0A2G9T7N2</accession>
<dbReference type="Proteomes" id="UP000230423">
    <property type="component" value="Unassembled WGS sequence"/>
</dbReference>
<name>A0A2G9T7N2_TELCI</name>
<dbReference type="AlphaFoldDB" id="A0A2G9T7N2"/>
<dbReference type="SMART" id="SM00299">
    <property type="entry name" value="CLH"/>
    <property type="match status" value="2"/>
</dbReference>
<dbReference type="FunFam" id="1.25.40.10:FF:000002">
    <property type="entry name" value="Clathrin heavy chain"/>
    <property type="match status" value="1"/>
</dbReference>
<dbReference type="Gene3D" id="1.25.40.10">
    <property type="entry name" value="Tetratricopeptide repeat domain"/>
    <property type="match status" value="2"/>
</dbReference>
<dbReference type="OrthoDB" id="2113814at2759"/>
<evidence type="ECO:0000313" key="2">
    <source>
        <dbReference type="EMBL" id="PIO53991.1"/>
    </source>
</evidence>
<protein>
    <recommendedName>
        <fullName evidence="4">Clathrin heavy chain linker core motif domain-containing protein</fullName>
    </recommendedName>
</protein>
<dbReference type="Pfam" id="PF00637">
    <property type="entry name" value="Clathrin"/>
    <property type="match status" value="2"/>
</dbReference>
<feature type="repeat" description="CHCR" evidence="1">
    <location>
        <begin position="96"/>
        <end position="223"/>
    </location>
</feature>
<keyword evidence="3" id="KW-1185">Reference proteome</keyword>
<dbReference type="PANTHER" id="PTHR10292">
    <property type="entry name" value="CLATHRIN HEAVY CHAIN RELATED"/>
    <property type="match status" value="1"/>
</dbReference>
<dbReference type="SUPFAM" id="SSF48371">
    <property type="entry name" value="ARM repeat"/>
    <property type="match status" value="2"/>
</dbReference>
<evidence type="ECO:0008006" key="4">
    <source>
        <dbReference type="Google" id="ProtNLM"/>
    </source>
</evidence>
<dbReference type="InterPro" id="IPR011990">
    <property type="entry name" value="TPR-like_helical_dom_sf"/>
</dbReference>
<dbReference type="InterPro" id="IPR055358">
    <property type="entry name" value="CHCR"/>
</dbReference>
<dbReference type="PROSITE" id="PS50236">
    <property type="entry name" value="CHCR"/>
    <property type="match status" value="2"/>
</dbReference>
<dbReference type="GO" id="GO:0005938">
    <property type="term" value="C:cell cortex"/>
    <property type="evidence" value="ECO:0007669"/>
    <property type="project" value="TreeGrafter"/>
</dbReference>
<sequence>MRADRSRVMEYIQKLDNYDAPDIANIAISSELYEEAFAIFKKFDVNNSAINVLIDNVANLDRAYEFAEKCNQSDVWASLAKAQLRQDMVKEAVDSFIRADDPGAYMEVVSKCTQTEHWEDLVRFLQMARKKSRESYIETELVYALAKTGRLTELEEFISGPNHAQIGLIGDRCFDNGMYDAAKILFNNISNFAKLSVTLVRLGEYQGAVDAARKANSTKTWKQ</sequence>
<evidence type="ECO:0000313" key="3">
    <source>
        <dbReference type="Proteomes" id="UP000230423"/>
    </source>
</evidence>